<name>A0ABQ4BJ22_9ACTN</name>
<sequence>MELLQDIVDEMVARFPVERAEAIARINWHWRGQGPLAPGSLVFHQTADFWADRIYHEDVYENGRLFQIPRPAPAADSGCWPGR</sequence>
<evidence type="ECO:0000313" key="2">
    <source>
        <dbReference type="Proteomes" id="UP000624709"/>
    </source>
</evidence>
<dbReference type="EMBL" id="BOMS01000107">
    <property type="protein sequence ID" value="GIE70602.1"/>
    <property type="molecule type" value="Genomic_DNA"/>
</dbReference>
<dbReference type="RefSeq" id="WP_203828611.1">
    <property type="nucleotide sequence ID" value="NZ_BAAATY010000034.1"/>
</dbReference>
<proteinExistence type="predicted"/>
<keyword evidence="2" id="KW-1185">Reference proteome</keyword>
<gene>
    <name evidence="1" type="ORF">Apa02nite_067100</name>
</gene>
<protein>
    <submittedName>
        <fullName evidence="1">Uncharacterized protein</fullName>
    </submittedName>
</protein>
<dbReference type="Proteomes" id="UP000624709">
    <property type="component" value="Unassembled WGS sequence"/>
</dbReference>
<organism evidence="1 2">
    <name type="scientific">Actinoplanes palleronii</name>
    <dbReference type="NCBI Taxonomy" id="113570"/>
    <lineage>
        <taxon>Bacteria</taxon>
        <taxon>Bacillati</taxon>
        <taxon>Actinomycetota</taxon>
        <taxon>Actinomycetes</taxon>
        <taxon>Micromonosporales</taxon>
        <taxon>Micromonosporaceae</taxon>
        <taxon>Actinoplanes</taxon>
    </lineage>
</organism>
<reference evidence="1 2" key="1">
    <citation type="submission" date="2021-01" db="EMBL/GenBank/DDBJ databases">
        <title>Whole genome shotgun sequence of Actinoplanes palleronii NBRC 14916.</title>
        <authorList>
            <person name="Komaki H."/>
            <person name="Tamura T."/>
        </authorList>
    </citation>
    <scope>NUCLEOTIDE SEQUENCE [LARGE SCALE GENOMIC DNA]</scope>
    <source>
        <strain evidence="1 2">NBRC 14916</strain>
    </source>
</reference>
<comment type="caution">
    <text evidence="1">The sequence shown here is derived from an EMBL/GenBank/DDBJ whole genome shotgun (WGS) entry which is preliminary data.</text>
</comment>
<evidence type="ECO:0000313" key="1">
    <source>
        <dbReference type="EMBL" id="GIE70602.1"/>
    </source>
</evidence>
<accession>A0ABQ4BJ22</accession>